<dbReference type="Proteomes" id="UP000502608">
    <property type="component" value="Plasmid pPN3F2_1"/>
</dbReference>
<dbReference type="SUPFAM" id="SSF56596">
    <property type="entry name" value="Replication terminator protein (Tus)"/>
    <property type="match status" value="1"/>
</dbReference>
<evidence type="ECO:0000313" key="5">
    <source>
        <dbReference type="Proteomes" id="UP000502608"/>
    </source>
</evidence>
<dbReference type="Pfam" id="PF05472">
    <property type="entry name" value="Ter"/>
    <property type="match status" value="1"/>
</dbReference>
<dbReference type="InterPro" id="IPR008865">
    <property type="entry name" value="DNA_replication_term_site-bd"/>
</dbReference>
<geneLocation type="plasmid" evidence="4 5">
    <name>pPN3F2_1</name>
</geneLocation>
<keyword evidence="1" id="KW-0963">Cytoplasm</keyword>
<keyword evidence="2" id="KW-0235">DNA replication</keyword>
<dbReference type="RefSeq" id="WP_167680255.1">
    <property type="nucleotide sequence ID" value="NZ_CP050314.1"/>
</dbReference>
<keyword evidence="3" id="KW-0238">DNA-binding</keyword>
<dbReference type="Gene3D" id="3.50.14.10">
    <property type="entry name" value="Replication terminator Tus, domain 1 superfamily/Replication terminator Tus"/>
    <property type="match status" value="1"/>
</dbReference>
<organism evidence="4 5">
    <name type="scientific">Shewanella aestuarii</name>
    <dbReference type="NCBI Taxonomy" id="1028752"/>
    <lineage>
        <taxon>Bacteria</taxon>
        <taxon>Pseudomonadati</taxon>
        <taxon>Pseudomonadota</taxon>
        <taxon>Gammaproteobacteria</taxon>
        <taxon>Alteromonadales</taxon>
        <taxon>Shewanellaceae</taxon>
        <taxon>Shewanella</taxon>
    </lineage>
</organism>
<keyword evidence="5" id="KW-1185">Reference proteome</keyword>
<proteinExistence type="predicted"/>
<keyword evidence="4" id="KW-0614">Plasmid</keyword>
<dbReference type="Gene3D" id="3.30.54.10">
    <property type="match status" value="1"/>
</dbReference>
<evidence type="ECO:0000313" key="4">
    <source>
        <dbReference type="EMBL" id="QIR16424.1"/>
    </source>
</evidence>
<dbReference type="InterPro" id="IPR036384">
    <property type="entry name" value="Tus_sf"/>
</dbReference>
<name>A0A6G9QPA8_9GAMM</name>
<dbReference type="EMBL" id="CP050314">
    <property type="protein sequence ID" value="QIR16424.1"/>
    <property type="molecule type" value="Genomic_DNA"/>
</dbReference>
<dbReference type="KEGG" id="saes:HBH39_18300"/>
<evidence type="ECO:0000256" key="3">
    <source>
        <dbReference type="ARBA" id="ARBA00023125"/>
    </source>
</evidence>
<evidence type="ECO:0000256" key="1">
    <source>
        <dbReference type="ARBA" id="ARBA00022490"/>
    </source>
</evidence>
<dbReference type="AlphaFoldDB" id="A0A6G9QPA8"/>
<sequence>MSNRATLNSYILINHQRLVKALDELANFVCENASFIHMYRLPNLPLGAEDEQPESIEIKYIFDGIDQQSKSFLKQAITQLEINAFEENTYLAKRYPGLVVLPPLLKDAFRKLNERVSSLREEFYASVKRGFKNRQSVHENLHKILPNLVLLSAVRNIRYVEQDIDELASVNFYWLSKKMVKHVKHESATEIINDGVAKLRNKDCFGLTNEELLIRQKKELELISRVPKSSSIVEIRYARVQPFIDVWGRNESDSRNTKLLGLNASLPVIMFSMPHQIKQLCNYNYKAPKKINLPVLIHRKHWYVK</sequence>
<dbReference type="GO" id="GO:0005737">
    <property type="term" value="C:cytoplasm"/>
    <property type="evidence" value="ECO:0007669"/>
    <property type="project" value="InterPro"/>
</dbReference>
<dbReference type="InterPro" id="IPR036381">
    <property type="entry name" value="Tus_dom1"/>
</dbReference>
<evidence type="ECO:0000256" key="2">
    <source>
        <dbReference type="ARBA" id="ARBA00022705"/>
    </source>
</evidence>
<dbReference type="GO" id="GO:0006274">
    <property type="term" value="P:DNA replication termination"/>
    <property type="evidence" value="ECO:0007669"/>
    <property type="project" value="InterPro"/>
</dbReference>
<dbReference type="GO" id="GO:0003677">
    <property type="term" value="F:DNA binding"/>
    <property type="evidence" value="ECO:0007669"/>
    <property type="project" value="UniProtKB-KW"/>
</dbReference>
<protein>
    <submittedName>
        <fullName evidence="4">DNA replication terminus site-binding protein</fullName>
    </submittedName>
</protein>
<accession>A0A6G9QPA8</accession>
<reference evidence="4 5" key="1">
    <citation type="submission" date="2020-03" db="EMBL/GenBank/DDBJ databases">
        <title>Complete genome sequence of Shewanella sp.</title>
        <authorList>
            <person name="Kim Y.-S."/>
            <person name="Kim S.-J."/>
            <person name="Jung H.-K."/>
            <person name="Kim K.-H."/>
        </authorList>
    </citation>
    <scope>NUCLEOTIDE SEQUENCE [LARGE SCALE GENOMIC DNA]</scope>
    <source>
        <strain evidence="4 5">PN3F2</strain>
        <plasmid evidence="4 5">pPN3F2_1</plasmid>
    </source>
</reference>
<gene>
    <name evidence="4" type="ORF">HBH39_18300</name>
</gene>